<evidence type="ECO:0000256" key="5">
    <source>
        <dbReference type="ARBA" id="ARBA00023235"/>
    </source>
</evidence>
<evidence type="ECO:0000313" key="10">
    <source>
        <dbReference type="Proteomes" id="UP001500058"/>
    </source>
</evidence>
<name>A0ABP5V776_9ACTN</name>
<dbReference type="InterPro" id="IPR046357">
    <property type="entry name" value="PPIase_dom_sf"/>
</dbReference>
<feature type="region of interest" description="Disordered" evidence="7">
    <location>
        <begin position="37"/>
        <end position="57"/>
    </location>
</feature>
<dbReference type="PROSITE" id="PS50059">
    <property type="entry name" value="FKBP_PPIASE"/>
    <property type="match status" value="1"/>
</dbReference>
<dbReference type="PANTHER" id="PTHR43811:SF19">
    <property type="entry name" value="39 KDA FK506-BINDING NUCLEAR PROTEIN"/>
    <property type="match status" value="1"/>
</dbReference>
<evidence type="ECO:0000256" key="2">
    <source>
        <dbReference type="ARBA" id="ARBA00006577"/>
    </source>
</evidence>
<evidence type="ECO:0000256" key="6">
    <source>
        <dbReference type="PROSITE-ProRule" id="PRU00277"/>
    </source>
</evidence>
<dbReference type="RefSeq" id="WP_344630474.1">
    <property type="nucleotide sequence ID" value="NZ_BAAATJ010000006.1"/>
</dbReference>
<evidence type="ECO:0000313" key="9">
    <source>
        <dbReference type="EMBL" id="GAA2394181.1"/>
    </source>
</evidence>
<comment type="similarity">
    <text evidence="2">Belongs to the FKBP-type PPIase family.</text>
</comment>
<evidence type="ECO:0000256" key="7">
    <source>
        <dbReference type="SAM" id="MobiDB-lite"/>
    </source>
</evidence>
<comment type="caution">
    <text evidence="9">The sequence shown here is derived from an EMBL/GenBank/DDBJ whole genome shotgun (WGS) entry which is preliminary data.</text>
</comment>
<keyword evidence="4 6" id="KW-0697">Rotamase</keyword>
<evidence type="ECO:0000256" key="3">
    <source>
        <dbReference type="ARBA" id="ARBA00013194"/>
    </source>
</evidence>
<dbReference type="PANTHER" id="PTHR43811">
    <property type="entry name" value="FKBP-TYPE PEPTIDYL-PROLYL CIS-TRANS ISOMERASE FKPA"/>
    <property type="match status" value="1"/>
</dbReference>
<reference evidence="10" key="1">
    <citation type="journal article" date="2019" name="Int. J. Syst. Evol. Microbiol.">
        <title>The Global Catalogue of Microorganisms (GCM) 10K type strain sequencing project: providing services to taxonomists for standard genome sequencing and annotation.</title>
        <authorList>
            <consortium name="The Broad Institute Genomics Platform"/>
            <consortium name="The Broad Institute Genome Sequencing Center for Infectious Disease"/>
            <person name="Wu L."/>
            <person name="Ma J."/>
        </authorList>
    </citation>
    <scope>NUCLEOTIDE SEQUENCE [LARGE SCALE GENOMIC DNA]</scope>
    <source>
        <strain evidence="10">JCM 6921</strain>
    </source>
</reference>
<comment type="catalytic activity">
    <reaction evidence="1 6">
        <text>[protein]-peptidylproline (omega=180) = [protein]-peptidylproline (omega=0)</text>
        <dbReference type="Rhea" id="RHEA:16237"/>
        <dbReference type="Rhea" id="RHEA-COMP:10747"/>
        <dbReference type="Rhea" id="RHEA-COMP:10748"/>
        <dbReference type="ChEBI" id="CHEBI:83833"/>
        <dbReference type="ChEBI" id="CHEBI:83834"/>
        <dbReference type="EC" id="5.2.1.8"/>
    </reaction>
</comment>
<dbReference type="SUPFAM" id="SSF54534">
    <property type="entry name" value="FKBP-like"/>
    <property type="match status" value="1"/>
</dbReference>
<evidence type="ECO:0000256" key="4">
    <source>
        <dbReference type="ARBA" id="ARBA00023110"/>
    </source>
</evidence>
<gene>
    <name evidence="9" type="ORF">GCM10010420_19200</name>
</gene>
<dbReference type="EC" id="5.2.1.8" evidence="3 6"/>
<dbReference type="Proteomes" id="UP001500058">
    <property type="component" value="Unassembled WGS sequence"/>
</dbReference>
<dbReference type="InterPro" id="IPR001179">
    <property type="entry name" value="PPIase_FKBP_dom"/>
</dbReference>
<accession>A0ABP5V776</accession>
<keyword evidence="5 6" id="KW-0413">Isomerase</keyword>
<dbReference type="Gene3D" id="3.10.50.40">
    <property type="match status" value="1"/>
</dbReference>
<proteinExistence type="inferred from homology"/>
<protein>
    <recommendedName>
        <fullName evidence="3 6">peptidylprolyl isomerase</fullName>
        <ecNumber evidence="3 6">5.2.1.8</ecNumber>
    </recommendedName>
</protein>
<dbReference type="GO" id="GO:0016853">
    <property type="term" value="F:isomerase activity"/>
    <property type="evidence" value="ECO:0007669"/>
    <property type="project" value="UniProtKB-KW"/>
</dbReference>
<dbReference type="Pfam" id="PF00254">
    <property type="entry name" value="FKBP_C"/>
    <property type="match status" value="1"/>
</dbReference>
<evidence type="ECO:0000256" key="1">
    <source>
        <dbReference type="ARBA" id="ARBA00000971"/>
    </source>
</evidence>
<keyword evidence="10" id="KW-1185">Reference proteome</keyword>
<feature type="domain" description="PPIase FKBP-type" evidence="8">
    <location>
        <begin position="250"/>
        <end position="337"/>
    </location>
</feature>
<dbReference type="EMBL" id="BAAATJ010000006">
    <property type="protein sequence ID" value="GAA2394181.1"/>
    <property type="molecule type" value="Genomic_DNA"/>
</dbReference>
<evidence type="ECO:0000259" key="8">
    <source>
        <dbReference type="PROSITE" id="PS50059"/>
    </source>
</evidence>
<organism evidence="9 10">
    <name type="scientific">Streptomyces glaucosporus</name>
    <dbReference type="NCBI Taxonomy" id="284044"/>
    <lineage>
        <taxon>Bacteria</taxon>
        <taxon>Bacillati</taxon>
        <taxon>Actinomycetota</taxon>
        <taxon>Actinomycetes</taxon>
        <taxon>Kitasatosporales</taxon>
        <taxon>Streptomycetaceae</taxon>
        <taxon>Streptomyces</taxon>
    </lineage>
</organism>
<sequence length="337" mass="35380">MQQNPGARPPHTRSLRTVGRRVAAALVVPALLFTAACGSGDEEGPSGTATKVTGKVGEEPKITVPEDAEAPEEAATKVVAEGKGDKMAKGDFVRMNVLMTNNGQELINTWKQQPQGAPEGGAQRQEIVRLDGEQQGLPAPVMDALIGERAGGRVLIEGTAKSIMGGEINPQLGINESDSMVWVVDAVAAAKTDAKAEVSGEQAPVEEGMPEVEARKQKAAAITVPKGEKAPKKLRQQVLIEGDGPEVKAGDGLIAQYTGVKWEDGEKFDSSWDHGGATAFQIGTGSVVKGWDQALVGKKVGDRVLLVIPPELAYGSNPQSELARNTLVFVVDIVGKV</sequence>